<protein>
    <submittedName>
        <fullName evidence="2">Uncharacterized protein</fullName>
    </submittedName>
</protein>
<accession>A0A0V0QFR3</accession>
<dbReference type="InParanoid" id="A0A0V0QFR3"/>
<evidence type="ECO:0000313" key="3">
    <source>
        <dbReference type="Proteomes" id="UP000054937"/>
    </source>
</evidence>
<dbReference type="Proteomes" id="UP000054937">
    <property type="component" value="Unassembled WGS sequence"/>
</dbReference>
<feature type="transmembrane region" description="Helical" evidence="1">
    <location>
        <begin position="76"/>
        <end position="98"/>
    </location>
</feature>
<organism evidence="2 3">
    <name type="scientific">Pseudocohnilembus persalinus</name>
    <name type="common">Ciliate</name>
    <dbReference type="NCBI Taxonomy" id="266149"/>
    <lineage>
        <taxon>Eukaryota</taxon>
        <taxon>Sar</taxon>
        <taxon>Alveolata</taxon>
        <taxon>Ciliophora</taxon>
        <taxon>Intramacronucleata</taxon>
        <taxon>Oligohymenophorea</taxon>
        <taxon>Scuticociliatia</taxon>
        <taxon>Philasterida</taxon>
        <taxon>Pseudocohnilembidae</taxon>
        <taxon>Pseudocohnilembus</taxon>
    </lineage>
</organism>
<feature type="transmembrane region" description="Helical" evidence="1">
    <location>
        <begin position="110"/>
        <end position="126"/>
    </location>
</feature>
<reference evidence="2 3" key="1">
    <citation type="journal article" date="2015" name="Sci. Rep.">
        <title>Genome of the facultative scuticociliatosis pathogen Pseudocohnilembus persalinus provides insight into its virulence through horizontal gene transfer.</title>
        <authorList>
            <person name="Xiong J."/>
            <person name="Wang G."/>
            <person name="Cheng J."/>
            <person name="Tian M."/>
            <person name="Pan X."/>
            <person name="Warren A."/>
            <person name="Jiang C."/>
            <person name="Yuan D."/>
            <person name="Miao W."/>
        </authorList>
    </citation>
    <scope>NUCLEOTIDE SEQUENCE [LARGE SCALE GENOMIC DNA]</scope>
    <source>
        <strain evidence="2">36N120E</strain>
    </source>
</reference>
<sequence>MENKIKALDISDLAKFEQFTESTTYYQVGMNFYRKPWARAPLFISGLLFGMSYKNKSYLFSEINQEKLSNNSLYRSYYAFIVIATALFLIFFPLPILYSPNYYSNFVQSLYFFSMPVLTIIMMPLQKYDDLIQTNTLNNENMKQTKYLKLSYITMILLFLLGYFVYKQSNKVQYSQSNLLARQQQNSYYCKEYDQQQKCISCHKPFILQIDGCVYKEYISEKENLLQYDLLLFNKFSKFQQSHYSNNDIKLESYQKQFIPIYFKQGSNKQRWIIDFSTTDQLIDQQQEYEKEQYINQEEYLPETIISRKGGLFNFIDKENKIFYNYQYFKMVYENNELLEQFKENLDILVQNNISEYQPRECIIYINNREIYNILSENIGEIKIYMRQLFQTQPFSLKLIIDLSYKDFQDYKQQTQILEKANVQYFLILPQIDEQDFQENCEVKNKQQNIDLVPYNLNEYNKMLHYFTNMQQKQIQNLETVGYSYLNLVYIYKCAFKQGISFLNQDIAFYEQDSILQDILKIWKNQEQIEQDGEILVNNISILNQNIQNLEDIQQRSNQICENLDVYQTRINYSVYQKCFSHFDNNFSYLDQKEEEQNQFNEYYEFYKYKRPNNKEAYEKKQQQYYQKLVSQDEQFRNIDENKNNNQYIEFQYDTLIDDLGAKCLDGTQPQIQYKYGKYKQRWLIYFGNVEQFNDWDDCNFDIQVQNSLNSYKGSAKYQKNQKIIKFHESQMLKDYNMLYMYSCDGSLLQGTQENPINISGQDIWLRGQNNTLSYIQHAINYLDMADSRQIIIYGNQNGAAAAVPWANYIQEVVNSINPYLEVKLIIDGGFTVDHLAYNSFDQLNFKNKMYWKLN</sequence>
<name>A0A0V0QFR3_PSEPJ</name>
<keyword evidence="1" id="KW-0812">Transmembrane</keyword>
<evidence type="ECO:0000256" key="1">
    <source>
        <dbReference type="SAM" id="Phobius"/>
    </source>
</evidence>
<feature type="transmembrane region" description="Helical" evidence="1">
    <location>
        <begin position="147"/>
        <end position="166"/>
    </location>
</feature>
<keyword evidence="1" id="KW-0472">Membrane</keyword>
<dbReference type="PANTHER" id="PTHR21562">
    <property type="entry name" value="NOTUM-RELATED"/>
    <property type="match status" value="1"/>
</dbReference>
<keyword evidence="3" id="KW-1185">Reference proteome</keyword>
<dbReference type="AlphaFoldDB" id="A0A0V0QFR3"/>
<dbReference type="InterPro" id="IPR004963">
    <property type="entry name" value="PAE/NOTUM"/>
</dbReference>
<keyword evidence="1" id="KW-1133">Transmembrane helix</keyword>
<dbReference type="EMBL" id="LDAU01000180">
    <property type="protein sequence ID" value="KRX00968.1"/>
    <property type="molecule type" value="Genomic_DNA"/>
</dbReference>
<proteinExistence type="predicted"/>
<gene>
    <name evidence="2" type="ORF">PPERSA_09574</name>
</gene>
<dbReference type="GO" id="GO:0016787">
    <property type="term" value="F:hydrolase activity"/>
    <property type="evidence" value="ECO:0007669"/>
    <property type="project" value="InterPro"/>
</dbReference>
<evidence type="ECO:0000313" key="2">
    <source>
        <dbReference type="EMBL" id="KRX00968.1"/>
    </source>
</evidence>
<comment type="caution">
    <text evidence="2">The sequence shown here is derived from an EMBL/GenBank/DDBJ whole genome shotgun (WGS) entry which is preliminary data.</text>
</comment>